<dbReference type="NCBIfam" id="TIGR03865">
    <property type="entry name" value="PQQ_CXXCW"/>
    <property type="match status" value="1"/>
</dbReference>
<sequence>MATARLFRLAALALMLAAGPALSQTAEPDGYRLDDYRAPVPATLKGATVIDAAGLERMIRGGPVLLVDVLPQPPRPDKLPPDTLWHPPARRDIPGSVWLANIGYGALSAEMEAYFHDALAALTLGDLSRPLVFYCETNCWMSWNAARRAVAEGYTAVHWFPGGMQDWTAGNRPTWPNTPLPVK</sequence>
<evidence type="ECO:0000256" key="1">
    <source>
        <dbReference type="SAM" id="SignalP"/>
    </source>
</evidence>
<dbReference type="CDD" id="cd00158">
    <property type="entry name" value="RHOD"/>
    <property type="match status" value="1"/>
</dbReference>
<dbReference type="PROSITE" id="PS50206">
    <property type="entry name" value="RHODANESE_3"/>
    <property type="match status" value="1"/>
</dbReference>
<accession>A0A952KF99</accession>
<dbReference type="Proteomes" id="UP000700706">
    <property type="component" value="Unassembled WGS sequence"/>
</dbReference>
<dbReference type="Pfam" id="PF00581">
    <property type="entry name" value="Rhodanese"/>
    <property type="match status" value="1"/>
</dbReference>
<dbReference type="InterPro" id="IPR036873">
    <property type="entry name" value="Rhodanese-like_dom_sf"/>
</dbReference>
<reference evidence="3" key="1">
    <citation type="submission" date="2020-06" db="EMBL/GenBank/DDBJ databases">
        <title>Stable isotope informed genome-resolved metagenomics uncovers potential trophic interactions in rhizosphere soil.</title>
        <authorList>
            <person name="Starr E.P."/>
            <person name="Shi S."/>
            <person name="Blazewicz S.J."/>
            <person name="Koch B.J."/>
            <person name="Probst A.J."/>
            <person name="Hungate B.A."/>
            <person name="Pett-Ridge J."/>
            <person name="Firestone M.K."/>
            <person name="Banfield J.F."/>
        </authorList>
    </citation>
    <scope>NUCLEOTIDE SEQUENCE</scope>
    <source>
        <strain evidence="3">YM_69_17</strain>
    </source>
</reference>
<dbReference type="EMBL" id="JAEKLZ010000339">
    <property type="protein sequence ID" value="MBW8728018.1"/>
    <property type="molecule type" value="Genomic_DNA"/>
</dbReference>
<comment type="caution">
    <text evidence="3">The sequence shown here is derived from an EMBL/GenBank/DDBJ whole genome shotgun (WGS) entry which is preliminary data.</text>
</comment>
<dbReference type="SUPFAM" id="SSF52821">
    <property type="entry name" value="Rhodanese/Cell cycle control phosphatase"/>
    <property type="match status" value="1"/>
</dbReference>
<dbReference type="AlphaFoldDB" id="A0A952KF99"/>
<gene>
    <name evidence="3" type="ORF">JF625_23100</name>
</gene>
<organism evidence="3 4">
    <name type="scientific">Inquilinus limosus</name>
    <dbReference type="NCBI Taxonomy" id="171674"/>
    <lineage>
        <taxon>Bacteria</taxon>
        <taxon>Pseudomonadati</taxon>
        <taxon>Pseudomonadota</taxon>
        <taxon>Alphaproteobacteria</taxon>
        <taxon>Rhodospirillales</taxon>
        <taxon>Rhodospirillaceae</taxon>
        <taxon>Inquilinus</taxon>
    </lineage>
</organism>
<proteinExistence type="predicted"/>
<feature type="signal peptide" evidence="1">
    <location>
        <begin position="1"/>
        <end position="23"/>
    </location>
</feature>
<dbReference type="InterPro" id="IPR001763">
    <property type="entry name" value="Rhodanese-like_dom"/>
</dbReference>
<name>A0A952KF99_9PROT</name>
<dbReference type="Gene3D" id="3.40.250.10">
    <property type="entry name" value="Rhodanese-like domain"/>
    <property type="match status" value="1"/>
</dbReference>
<protein>
    <submittedName>
        <fullName evidence="3">PQQ-dependent catabolism-associated CXXCW motif protein</fullName>
    </submittedName>
</protein>
<feature type="domain" description="Rhodanese" evidence="2">
    <location>
        <begin position="93"/>
        <end position="176"/>
    </location>
</feature>
<feature type="chain" id="PRO_5036890074" evidence="1">
    <location>
        <begin position="24"/>
        <end position="183"/>
    </location>
</feature>
<evidence type="ECO:0000313" key="3">
    <source>
        <dbReference type="EMBL" id="MBW8728018.1"/>
    </source>
</evidence>
<dbReference type="InterPro" id="IPR022376">
    <property type="entry name" value="PQQ_CXXCW"/>
</dbReference>
<keyword evidence="1" id="KW-0732">Signal</keyword>
<evidence type="ECO:0000313" key="4">
    <source>
        <dbReference type="Proteomes" id="UP000700706"/>
    </source>
</evidence>
<evidence type="ECO:0000259" key="2">
    <source>
        <dbReference type="PROSITE" id="PS50206"/>
    </source>
</evidence>